<gene>
    <name evidence="1" type="ORF">LOK49_LG06G02986</name>
</gene>
<keyword evidence="2" id="KW-1185">Reference proteome</keyword>
<name>A0ACC0HCN4_9ERIC</name>
<accession>A0ACC0HCN4</accession>
<dbReference type="Proteomes" id="UP001060215">
    <property type="component" value="Chromosome 5"/>
</dbReference>
<organism evidence="1 2">
    <name type="scientific">Camellia lanceoleosa</name>
    <dbReference type="NCBI Taxonomy" id="1840588"/>
    <lineage>
        <taxon>Eukaryota</taxon>
        <taxon>Viridiplantae</taxon>
        <taxon>Streptophyta</taxon>
        <taxon>Embryophyta</taxon>
        <taxon>Tracheophyta</taxon>
        <taxon>Spermatophyta</taxon>
        <taxon>Magnoliopsida</taxon>
        <taxon>eudicotyledons</taxon>
        <taxon>Gunneridae</taxon>
        <taxon>Pentapetalae</taxon>
        <taxon>asterids</taxon>
        <taxon>Ericales</taxon>
        <taxon>Theaceae</taxon>
        <taxon>Camellia</taxon>
    </lineage>
</organism>
<proteinExistence type="predicted"/>
<protein>
    <submittedName>
        <fullName evidence="1">Pentatricopeptide repeat-containing protein</fullName>
    </submittedName>
</protein>
<dbReference type="EMBL" id="CM045762">
    <property type="protein sequence ID" value="KAI8010633.1"/>
    <property type="molecule type" value="Genomic_DNA"/>
</dbReference>
<sequence length="570" mass="66186">MFGSSKMLFKSKTFKILLHCRSRTNPNMYKDSVHHINGVYNFFCNTTESPKIDDSPTIPESPELPTWVKFSEKTNPQLENPDEDFVLPSVSYWVDNHKLHHQKTHIKIKSIASDIIDSDLNKISKVLKNRFQSPDDVIQALNCCSCSVDLSESLVEQILKRFSNDWIPAFGFFNWGKFQMGFEYSGELYNSMVDILGKCKKFEVMRELVEEMDQFEGYITLITMTKVMRRFAKAYRYEDAIEAFRRIERFGLSKDVEAMNALMDALVKENSVEHAQDVYLEFKNCIPPNSHTFNVLIHGWCKVRQMERARETMGEMEKLGFRPDVVSYTCFVEAYCHEKDFRKIDVILEEMQEKGCPPNAVTYTIVMHALGKAKEIGEALKVYEKMKKDGCVLDSPFYSSMIYILSNAGRLKDAREVFDDMPNRGVIPDVLTYNTMISAACEHSQEENALKLLQEMEKNQCKPDLKTYAPLLKMCCRKKRMKVLFFLLKHMFENDVSLELGTYSLLVRGLCKSGKLEHACSFFEETVLRGFVPRVSIYEILREELKRKGMEKAKQQVEELMLQARSERIM</sequence>
<comment type="caution">
    <text evidence="1">The sequence shown here is derived from an EMBL/GenBank/DDBJ whole genome shotgun (WGS) entry which is preliminary data.</text>
</comment>
<evidence type="ECO:0000313" key="2">
    <source>
        <dbReference type="Proteomes" id="UP001060215"/>
    </source>
</evidence>
<evidence type="ECO:0000313" key="1">
    <source>
        <dbReference type="EMBL" id="KAI8010633.1"/>
    </source>
</evidence>
<reference evidence="1 2" key="1">
    <citation type="journal article" date="2022" name="Plant J.">
        <title>Chromosome-level genome of Camellia lanceoleosa provides a valuable resource for understanding genome evolution and self-incompatibility.</title>
        <authorList>
            <person name="Gong W."/>
            <person name="Xiao S."/>
            <person name="Wang L."/>
            <person name="Liao Z."/>
            <person name="Chang Y."/>
            <person name="Mo W."/>
            <person name="Hu G."/>
            <person name="Li W."/>
            <person name="Zhao G."/>
            <person name="Zhu H."/>
            <person name="Hu X."/>
            <person name="Ji K."/>
            <person name="Xiang X."/>
            <person name="Song Q."/>
            <person name="Yuan D."/>
            <person name="Jin S."/>
            <person name="Zhang L."/>
        </authorList>
    </citation>
    <scope>NUCLEOTIDE SEQUENCE [LARGE SCALE GENOMIC DNA]</scope>
    <source>
        <strain evidence="1">SQ_2022a</strain>
    </source>
</reference>